<evidence type="ECO:0000256" key="3">
    <source>
        <dbReference type="ARBA" id="ARBA00022448"/>
    </source>
</evidence>
<evidence type="ECO:0000256" key="2">
    <source>
        <dbReference type="ARBA" id="ARBA00005417"/>
    </source>
</evidence>
<sequence length="268" mass="29440">MLETCQPPISPVDALPDLADLRAIAVHNLCFSYPDQVDVLQNLSLTIQPGERVGIIGENGCGKTTLFSLLSGIRSPSQGSIELFGHPLHAGHFCPEIGLVFQNPDDQLFSASVWEDVAFGATNMGLDPEVVEQRVREALSLTDIVSLAQRPPHHLSGGQKKRVAIAAVLAMQPQILLLDEPTAQLDPRSRRQLMQLLHRLPQTQLVATHDLDLALELCDRTIVLNQGQIVYDGDTQTVLSNSTFLEHHALELPLSFRRPYCLLADKPS</sequence>
<dbReference type="GO" id="GO:0042626">
    <property type="term" value="F:ATPase-coupled transmembrane transporter activity"/>
    <property type="evidence" value="ECO:0007669"/>
    <property type="project" value="TreeGrafter"/>
</dbReference>
<evidence type="ECO:0000256" key="1">
    <source>
        <dbReference type="ARBA" id="ARBA00004236"/>
    </source>
</evidence>
<dbReference type="GO" id="GO:0005524">
    <property type="term" value="F:ATP binding"/>
    <property type="evidence" value="ECO:0007669"/>
    <property type="project" value="UniProtKB-KW"/>
</dbReference>
<accession>A0A7C3PGH9</accession>
<dbReference type="InterPro" id="IPR003439">
    <property type="entry name" value="ABC_transporter-like_ATP-bd"/>
</dbReference>
<dbReference type="PANTHER" id="PTHR43553">
    <property type="entry name" value="HEAVY METAL TRANSPORTER"/>
    <property type="match status" value="1"/>
</dbReference>
<dbReference type="Pfam" id="PF00005">
    <property type="entry name" value="ABC_tran"/>
    <property type="match status" value="1"/>
</dbReference>
<comment type="similarity">
    <text evidence="2">Belongs to the ABC transporter superfamily.</text>
</comment>
<gene>
    <name evidence="10" type="ORF">ENR64_16255</name>
</gene>
<dbReference type="Gene3D" id="3.40.50.300">
    <property type="entry name" value="P-loop containing nucleotide triphosphate hydrolases"/>
    <property type="match status" value="1"/>
</dbReference>
<dbReference type="GO" id="GO:0043190">
    <property type="term" value="C:ATP-binding cassette (ABC) transporter complex"/>
    <property type="evidence" value="ECO:0007669"/>
    <property type="project" value="TreeGrafter"/>
</dbReference>
<dbReference type="InterPro" id="IPR003593">
    <property type="entry name" value="AAA+_ATPase"/>
</dbReference>
<keyword evidence="7" id="KW-1278">Translocase</keyword>
<dbReference type="SMART" id="SM00382">
    <property type="entry name" value="AAA"/>
    <property type="match status" value="1"/>
</dbReference>
<dbReference type="PANTHER" id="PTHR43553:SF24">
    <property type="entry name" value="ENERGY-COUPLING FACTOR TRANSPORTER ATP-BINDING PROTEIN ECFA1"/>
    <property type="match status" value="1"/>
</dbReference>
<evidence type="ECO:0000259" key="9">
    <source>
        <dbReference type="PROSITE" id="PS50893"/>
    </source>
</evidence>
<keyword evidence="5" id="KW-0547">Nucleotide-binding</keyword>
<comment type="subcellular location">
    <subcellularLocation>
        <location evidence="1">Cell membrane</location>
    </subcellularLocation>
</comment>
<dbReference type="InterPro" id="IPR015856">
    <property type="entry name" value="ABC_transpr_CbiO/EcfA_su"/>
</dbReference>
<reference evidence="10" key="1">
    <citation type="journal article" date="2020" name="mSystems">
        <title>Genome- and Community-Level Interaction Insights into Carbon Utilization and Element Cycling Functions of Hydrothermarchaeota in Hydrothermal Sediment.</title>
        <authorList>
            <person name="Zhou Z."/>
            <person name="Liu Y."/>
            <person name="Xu W."/>
            <person name="Pan J."/>
            <person name="Luo Z.H."/>
            <person name="Li M."/>
        </authorList>
    </citation>
    <scope>NUCLEOTIDE SEQUENCE [LARGE SCALE GENOMIC DNA]</scope>
    <source>
        <strain evidence="10">SpSt-418</strain>
    </source>
</reference>
<dbReference type="CDD" id="cd03225">
    <property type="entry name" value="ABC_cobalt_CbiO_domain1"/>
    <property type="match status" value="1"/>
</dbReference>
<evidence type="ECO:0000313" key="10">
    <source>
        <dbReference type="EMBL" id="HFM99275.1"/>
    </source>
</evidence>
<dbReference type="InterPro" id="IPR027417">
    <property type="entry name" value="P-loop_NTPase"/>
</dbReference>
<keyword evidence="6 10" id="KW-0067">ATP-binding</keyword>
<name>A0A7C3PGH9_9CYAN</name>
<evidence type="ECO:0000256" key="6">
    <source>
        <dbReference type="ARBA" id="ARBA00022840"/>
    </source>
</evidence>
<dbReference type="PROSITE" id="PS50893">
    <property type="entry name" value="ABC_TRANSPORTER_2"/>
    <property type="match status" value="1"/>
</dbReference>
<dbReference type="FunFam" id="3.40.50.300:FF:000224">
    <property type="entry name" value="Energy-coupling factor transporter ATP-binding protein EcfA"/>
    <property type="match status" value="1"/>
</dbReference>
<protein>
    <submittedName>
        <fullName evidence="10">ABC transporter ATP-binding protein</fullName>
    </submittedName>
</protein>
<dbReference type="EMBL" id="DSRU01000233">
    <property type="protein sequence ID" value="HFM99275.1"/>
    <property type="molecule type" value="Genomic_DNA"/>
</dbReference>
<keyword evidence="8" id="KW-0472">Membrane</keyword>
<keyword evidence="3" id="KW-0813">Transport</keyword>
<evidence type="ECO:0000256" key="8">
    <source>
        <dbReference type="ARBA" id="ARBA00023136"/>
    </source>
</evidence>
<dbReference type="AlphaFoldDB" id="A0A7C3PGH9"/>
<dbReference type="GO" id="GO:0016887">
    <property type="term" value="F:ATP hydrolysis activity"/>
    <property type="evidence" value="ECO:0007669"/>
    <property type="project" value="InterPro"/>
</dbReference>
<evidence type="ECO:0000256" key="7">
    <source>
        <dbReference type="ARBA" id="ARBA00022967"/>
    </source>
</evidence>
<dbReference type="PROSITE" id="PS00211">
    <property type="entry name" value="ABC_TRANSPORTER_1"/>
    <property type="match status" value="1"/>
</dbReference>
<organism evidence="10">
    <name type="scientific">Oscillatoriales cyanobacterium SpSt-418</name>
    <dbReference type="NCBI Taxonomy" id="2282169"/>
    <lineage>
        <taxon>Bacteria</taxon>
        <taxon>Bacillati</taxon>
        <taxon>Cyanobacteriota</taxon>
        <taxon>Cyanophyceae</taxon>
        <taxon>Oscillatoriophycideae</taxon>
        <taxon>Oscillatoriales</taxon>
    </lineage>
</organism>
<proteinExistence type="inferred from homology"/>
<dbReference type="SUPFAM" id="SSF52540">
    <property type="entry name" value="P-loop containing nucleoside triphosphate hydrolases"/>
    <property type="match status" value="1"/>
</dbReference>
<dbReference type="InterPro" id="IPR017871">
    <property type="entry name" value="ABC_transporter-like_CS"/>
</dbReference>
<keyword evidence="4" id="KW-1003">Cell membrane</keyword>
<dbReference type="InterPro" id="IPR050095">
    <property type="entry name" value="ECF_ABC_transporter_ATP-bd"/>
</dbReference>
<feature type="domain" description="ABC transporter" evidence="9">
    <location>
        <begin position="24"/>
        <end position="251"/>
    </location>
</feature>
<evidence type="ECO:0000256" key="5">
    <source>
        <dbReference type="ARBA" id="ARBA00022741"/>
    </source>
</evidence>
<comment type="caution">
    <text evidence="10">The sequence shown here is derived from an EMBL/GenBank/DDBJ whole genome shotgun (WGS) entry which is preliminary data.</text>
</comment>
<evidence type="ECO:0000256" key="4">
    <source>
        <dbReference type="ARBA" id="ARBA00022475"/>
    </source>
</evidence>